<organism evidence="1 2">
    <name type="scientific">Stylosanthes scabra</name>
    <dbReference type="NCBI Taxonomy" id="79078"/>
    <lineage>
        <taxon>Eukaryota</taxon>
        <taxon>Viridiplantae</taxon>
        <taxon>Streptophyta</taxon>
        <taxon>Embryophyta</taxon>
        <taxon>Tracheophyta</taxon>
        <taxon>Spermatophyta</taxon>
        <taxon>Magnoliopsida</taxon>
        <taxon>eudicotyledons</taxon>
        <taxon>Gunneridae</taxon>
        <taxon>Pentapetalae</taxon>
        <taxon>rosids</taxon>
        <taxon>fabids</taxon>
        <taxon>Fabales</taxon>
        <taxon>Fabaceae</taxon>
        <taxon>Papilionoideae</taxon>
        <taxon>50 kb inversion clade</taxon>
        <taxon>dalbergioids sensu lato</taxon>
        <taxon>Dalbergieae</taxon>
        <taxon>Pterocarpus clade</taxon>
        <taxon>Stylosanthes</taxon>
    </lineage>
</organism>
<name>A0ABU6XII1_9FABA</name>
<gene>
    <name evidence="1" type="ORF">PIB30_050477</name>
</gene>
<proteinExistence type="predicted"/>
<evidence type="ECO:0008006" key="3">
    <source>
        <dbReference type="Google" id="ProtNLM"/>
    </source>
</evidence>
<dbReference type="InterPro" id="IPR036265">
    <property type="entry name" value="HIT-like_sf"/>
</dbReference>
<evidence type="ECO:0000313" key="2">
    <source>
        <dbReference type="Proteomes" id="UP001341840"/>
    </source>
</evidence>
<dbReference type="PANTHER" id="PTHR46243:SF1">
    <property type="entry name" value="BIS(5'-ADENOSYL)-TRIPHOSPHATASE"/>
    <property type="match status" value="1"/>
</dbReference>
<dbReference type="Gene3D" id="3.30.428.10">
    <property type="entry name" value="HIT-like"/>
    <property type="match status" value="1"/>
</dbReference>
<keyword evidence="2" id="KW-1185">Reference proteome</keyword>
<accession>A0ABU6XII1</accession>
<dbReference type="InterPro" id="IPR051884">
    <property type="entry name" value="Bis(5'-adenosyl)-TPase_reg"/>
</dbReference>
<comment type="caution">
    <text evidence="1">The sequence shown here is derived from an EMBL/GenBank/DDBJ whole genome shotgun (WGS) entry which is preliminary data.</text>
</comment>
<evidence type="ECO:0000313" key="1">
    <source>
        <dbReference type="EMBL" id="MED6196768.1"/>
    </source>
</evidence>
<dbReference type="PANTHER" id="PTHR46243">
    <property type="entry name" value="BIS(5'-ADENOSYL)-TRIPHOSPHATASE"/>
    <property type="match status" value="1"/>
</dbReference>
<dbReference type="Proteomes" id="UP001341840">
    <property type="component" value="Unassembled WGS sequence"/>
</dbReference>
<reference evidence="1 2" key="1">
    <citation type="journal article" date="2023" name="Plants (Basel)">
        <title>Bridging the Gap: Combining Genomics and Transcriptomics Approaches to Understand Stylosanthes scabra, an Orphan Legume from the Brazilian Caatinga.</title>
        <authorList>
            <person name="Ferreira-Neto J.R.C."/>
            <person name="da Silva M.D."/>
            <person name="Binneck E."/>
            <person name="de Melo N.F."/>
            <person name="da Silva R.H."/>
            <person name="de Melo A.L.T.M."/>
            <person name="Pandolfi V."/>
            <person name="Bustamante F.O."/>
            <person name="Brasileiro-Vidal A.C."/>
            <person name="Benko-Iseppon A.M."/>
        </authorList>
    </citation>
    <scope>NUCLEOTIDE SEQUENCE [LARGE SCALE GENOMIC DNA]</scope>
    <source>
        <tissue evidence="1">Leaves</tissue>
    </source>
</reference>
<dbReference type="EMBL" id="JASCZI010211796">
    <property type="protein sequence ID" value="MED6196768.1"/>
    <property type="molecule type" value="Genomic_DNA"/>
</dbReference>
<sequence length="91" mass="10398">MLKQVLLPYVVHFPSSFFLHTPSSTLSLLRTLKLSSYSSIKMAGEEQQQQEFKFGPYKIHKSEVFYATNLSYAMVNLRPLLPGHILFSGCE</sequence>
<protein>
    <recommendedName>
        <fullName evidence="3">Bis(5'-adenosyl)-triphosphatase</fullName>
    </recommendedName>
</protein>